<dbReference type="RefSeq" id="WP_046519229.1">
    <property type="nucleotide sequence ID" value="NZ_LAVS01000009.1"/>
</dbReference>
<evidence type="ECO:0000313" key="1">
    <source>
        <dbReference type="EMBL" id="RRJ19004.1"/>
    </source>
</evidence>
<evidence type="ECO:0000313" key="2">
    <source>
        <dbReference type="Proteomes" id="UP000276260"/>
    </source>
</evidence>
<dbReference type="Proteomes" id="UP000276260">
    <property type="component" value="Unassembled WGS sequence"/>
</dbReference>
<sequence>MLVSFFLTLRKYGLKSSITELLDLLKALQHQLIFASLDDFYLLSRLCLVKDESQYDKFDRAFADYFDGIESLDLAALIPDHWLLPGLIRQLSDEDKAKLASLGGLEQLLEQFKQRLKEQQEKHAGGNKWIGTGGSSPFGAYGYHPEGIRVGQQGSGQRRAVKVWDKRDFKDFDQNAELNHRAMQLALRQLRRFARTGQATELDLTGTIKATAQQAGWLDLKFQSERHNAVKVLMFFDIGGSMDDYIHECEQLFAAARTEFKHLEFFYFHNCPYEQVWRTHQRRAADAVPVTQLLQTYHSDYKVIFVGDATMGPYEITYPGGSVEHFNPESGEVWLKRLLAHFPQAVWLNPQPQAWWGHYHSIAILQKLMHNQMYGMTLEGLSSAIRHLSKRH</sequence>
<name>A0A3P3QD18_9GAMM</name>
<organism evidence="1 2">
    <name type="scientific">Rheinheimera mesophila</name>
    <dbReference type="NCBI Taxonomy" id="1547515"/>
    <lineage>
        <taxon>Bacteria</taxon>
        <taxon>Pseudomonadati</taxon>
        <taxon>Pseudomonadota</taxon>
        <taxon>Gammaproteobacteria</taxon>
        <taxon>Chromatiales</taxon>
        <taxon>Chromatiaceae</taxon>
        <taxon>Rheinheimera</taxon>
    </lineage>
</organism>
<dbReference type="Pfam" id="PF05762">
    <property type="entry name" value="VWA_CoxE"/>
    <property type="match status" value="1"/>
</dbReference>
<dbReference type="OrthoDB" id="9764216at2"/>
<dbReference type="PANTHER" id="PTHR39338:SF7">
    <property type="entry name" value="BLL6692 PROTEIN"/>
    <property type="match status" value="1"/>
</dbReference>
<gene>
    <name evidence="1" type="ORF">EIK76_15780</name>
</gene>
<protein>
    <submittedName>
        <fullName evidence="1">VWA domain-containing protein</fullName>
    </submittedName>
</protein>
<dbReference type="AlphaFoldDB" id="A0A3P3QD18"/>
<comment type="caution">
    <text evidence="1">The sequence shown here is derived from an EMBL/GenBank/DDBJ whole genome shotgun (WGS) entry which is preliminary data.</text>
</comment>
<dbReference type="EMBL" id="RRCF01000005">
    <property type="protein sequence ID" value="RRJ19004.1"/>
    <property type="molecule type" value="Genomic_DNA"/>
</dbReference>
<proteinExistence type="predicted"/>
<reference evidence="1 2" key="1">
    <citation type="submission" date="2018-11" db="EMBL/GenBank/DDBJ databases">
        <title>Draft genome analysis of Rheinheimera mesophila isolated from an industrial waste site.</title>
        <authorList>
            <person name="Yu Q."/>
            <person name="Qi Y."/>
            <person name="Zhang H."/>
            <person name="Lu Y."/>
            <person name="Pu J."/>
        </authorList>
    </citation>
    <scope>NUCLEOTIDE SEQUENCE [LARGE SCALE GENOMIC DNA]</scope>
    <source>
        <strain evidence="1 2">IITR13</strain>
    </source>
</reference>
<dbReference type="PANTHER" id="PTHR39338">
    <property type="entry name" value="BLL5662 PROTEIN-RELATED"/>
    <property type="match status" value="1"/>
</dbReference>
<keyword evidence="2" id="KW-1185">Reference proteome</keyword>
<accession>A0A3P3QD18</accession>
<dbReference type="InterPro" id="IPR008912">
    <property type="entry name" value="Uncharacterised_CoxE"/>
</dbReference>